<accession>A0A2V1DFJ1</accession>
<organism evidence="1 2">
    <name type="scientific">Periconia macrospinosa</name>
    <dbReference type="NCBI Taxonomy" id="97972"/>
    <lineage>
        <taxon>Eukaryota</taxon>
        <taxon>Fungi</taxon>
        <taxon>Dikarya</taxon>
        <taxon>Ascomycota</taxon>
        <taxon>Pezizomycotina</taxon>
        <taxon>Dothideomycetes</taxon>
        <taxon>Pleosporomycetidae</taxon>
        <taxon>Pleosporales</taxon>
        <taxon>Massarineae</taxon>
        <taxon>Periconiaceae</taxon>
        <taxon>Periconia</taxon>
    </lineage>
</organism>
<dbReference type="Proteomes" id="UP000244855">
    <property type="component" value="Unassembled WGS sequence"/>
</dbReference>
<proteinExistence type="predicted"/>
<keyword evidence="2" id="KW-1185">Reference proteome</keyword>
<reference evidence="1 2" key="1">
    <citation type="journal article" date="2018" name="Sci. Rep.">
        <title>Comparative genomics provides insights into the lifestyle and reveals functional heterogeneity of dark septate endophytic fungi.</title>
        <authorList>
            <person name="Knapp D.G."/>
            <person name="Nemeth J.B."/>
            <person name="Barry K."/>
            <person name="Hainaut M."/>
            <person name="Henrissat B."/>
            <person name="Johnson J."/>
            <person name="Kuo A."/>
            <person name="Lim J.H.P."/>
            <person name="Lipzen A."/>
            <person name="Nolan M."/>
            <person name="Ohm R.A."/>
            <person name="Tamas L."/>
            <person name="Grigoriev I.V."/>
            <person name="Spatafora J.W."/>
            <person name="Nagy L.G."/>
            <person name="Kovacs G.M."/>
        </authorList>
    </citation>
    <scope>NUCLEOTIDE SEQUENCE [LARGE SCALE GENOMIC DNA]</scope>
    <source>
        <strain evidence="1 2">DSE2036</strain>
    </source>
</reference>
<evidence type="ECO:0000313" key="2">
    <source>
        <dbReference type="Proteomes" id="UP000244855"/>
    </source>
</evidence>
<name>A0A2V1DFJ1_9PLEO</name>
<evidence type="ECO:0000313" key="1">
    <source>
        <dbReference type="EMBL" id="PVH96808.1"/>
    </source>
</evidence>
<dbReference type="EMBL" id="KZ805454">
    <property type="protein sequence ID" value="PVH96808.1"/>
    <property type="molecule type" value="Genomic_DNA"/>
</dbReference>
<dbReference type="AlphaFoldDB" id="A0A2V1DFJ1"/>
<protein>
    <submittedName>
        <fullName evidence="1">Uncharacterized protein</fullName>
    </submittedName>
</protein>
<gene>
    <name evidence="1" type="ORF">DM02DRAFT_658889</name>
</gene>
<sequence length="188" mass="21066">MSYSPMGAYSAQCEDLVFCYYEDFPASGDDDDPITIPKDKPRIILGNRMRPVCLIGQTFGYSEEKEVQFWCLERKLQLEKLAKKGSGAYLDYVDDASGDSGAHGVILLFSKWKRKECNLPNVITVKVDELGGLEVHDNETGRILSDVVQKEQLKYPFPRHVADGDHGVDNRKDAGTDAELLKVPHKKA</sequence>